<gene>
    <name evidence="1" type="ORF">HDA39_001651</name>
</gene>
<dbReference type="RefSeq" id="WP_337925673.1">
    <property type="nucleotide sequence ID" value="NZ_JACHMY010000001.1"/>
</dbReference>
<dbReference type="SUPFAM" id="SSF54427">
    <property type="entry name" value="NTF2-like"/>
    <property type="match status" value="1"/>
</dbReference>
<dbReference type="Proteomes" id="UP000549971">
    <property type="component" value="Unassembled WGS sequence"/>
</dbReference>
<organism evidence="1 2">
    <name type="scientific">Kribbella italica</name>
    <dbReference type="NCBI Taxonomy" id="1540520"/>
    <lineage>
        <taxon>Bacteria</taxon>
        <taxon>Bacillati</taxon>
        <taxon>Actinomycetota</taxon>
        <taxon>Actinomycetes</taxon>
        <taxon>Propionibacteriales</taxon>
        <taxon>Kribbellaceae</taxon>
        <taxon>Kribbella</taxon>
    </lineage>
</organism>
<accession>A0A7W9MT73</accession>
<sequence length="145" mass="15960">MDTDTAQLEAMVKAFFSAFTSGDDVAERLDGLRDLLLPSALVVKTCGAEPVAYGVDDFIAPRQKLLTSGSLTDFREWAEDGRTEVFGDIAHWFGAYGKSGVQDGEPFTGRGMKTIQFVRTTAGWRISSAAWDDERDGLTIEDRNR</sequence>
<dbReference type="EMBL" id="JACHMY010000001">
    <property type="protein sequence ID" value="MBB5834917.1"/>
    <property type="molecule type" value="Genomic_DNA"/>
</dbReference>
<evidence type="ECO:0008006" key="3">
    <source>
        <dbReference type="Google" id="ProtNLM"/>
    </source>
</evidence>
<name>A0A7W9MT73_9ACTN</name>
<keyword evidence="2" id="KW-1185">Reference proteome</keyword>
<dbReference type="Gene3D" id="3.10.450.50">
    <property type="match status" value="1"/>
</dbReference>
<evidence type="ECO:0000313" key="2">
    <source>
        <dbReference type="Proteomes" id="UP000549971"/>
    </source>
</evidence>
<protein>
    <recommendedName>
        <fullName evidence="3">Nuclear transport factor 2 family protein</fullName>
    </recommendedName>
</protein>
<dbReference type="InterPro" id="IPR032710">
    <property type="entry name" value="NTF2-like_dom_sf"/>
</dbReference>
<proteinExistence type="predicted"/>
<reference evidence="1 2" key="1">
    <citation type="submission" date="2020-08" db="EMBL/GenBank/DDBJ databases">
        <title>Sequencing the genomes of 1000 actinobacteria strains.</title>
        <authorList>
            <person name="Klenk H.-P."/>
        </authorList>
    </citation>
    <scope>NUCLEOTIDE SEQUENCE [LARGE SCALE GENOMIC DNA]</scope>
    <source>
        <strain evidence="1 2">DSM 28967</strain>
    </source>
</reference>
<dbReference type="AlphaFoldDB" id="A0A7W9MT73"/>
<evidence type="ECO:0000313" key="1">
    <source>
        <dbReference type="EMBL" id="MBB5834917.1"/>
    </source>
</evidence>
<comment type="caution">
    <text evidence="1">The sequence shown here is derived from an EMBL/GenBank/DDBJ whole genome shotgun (WGS) entry which is preliminary data.</text>
</comment>